<feature type="transmembrane region" description="Helical" evidence="1">
    <location>
        <begin position="21"/>
        <end position="42"/>
    </location>
</feature>
<gene>
    <name evidence="3" type="ORF">AFCDBAGC_2329</name>
</gene>
<dbReference type="Pfam" id="PF07811">
    <property type="entry name" value="TadE"/>
    <property type="match status" value="1"/>
</dbReference>
<evidence type="ECO:0000313" key="4">
    <source>
        <dbReference type="Proteomes" id="UP001055117"/>
    </source>
</evidence>
<name>A0ABQ4QH54_9HYPH</name>
<reference evidence="3 4" key="1">
    <citation type="journal article" date="2021" name="Front. Microbiol.">
        <title>Comprehensive Comparative Genomics and Phenotyping of Methylobacterium Species.</title>
        <authorList>
            <person name="Alessa O."/>
            <person name="Ogura Y."/>
            <person name="Fujitani Y."/>
            <person name="Takami H."/>
            <person name="Hayashi T."/>
            <person name="Sahin N."/>
            <person name="Tani A."/>
        </authorList>
    </citation>
    <scope>NUCLEOTIDE SEQUENCE [LARGE SCALE GENOMIC DNA]</scope>
    <source>
        <strain evidence="3 4">DSM 23679</strain>
    </source>
</reference>
<comment type="caution">
    <text evidence="3">The sequence shown here is derived from an EMBL/GenBank/DDBJ whole genome shotgun (WGS) entry which is preliminary data.</text>
</comment>
<dbReference type="Proteomes" id="UP001055117">
    <property type="component" value="Unassembled WGS sequence"/>
</dbReference>
<evidence type="ECO:0000259" key="2">
    <source>
        <dbReference type="Pfam" id="PF07811"/>
    </source>
</evidence>
<proteinExistence type="predicted"/>
<feature type="domain" description="TadE-like" evidence="2">
    <location>
        <begin position="18"/>
        <end position="55"/>
    </location>
</feature>
<keyword evidence="1" id="KW-0812">Transmembrane</keyword>
<keyword evidence="4" id="KW-1185">Reference proteome</keyword>
<protein>
    <recommendedName>
        <fullName evidence="2">TadE-like domain-containing protein</fullName>
    </recommendedName>
</protein>
<keyword evidence="1" id="KW-1133">Transmembrane helix</keyword>
<keyword evidence="1" id="KW-0472">Membrane</keyword>
<evidence type="ECO:0000256" key="1">
    <source>
        <dbReference type="SAM" id="Phobius"/>
    </source>
</evidence>
<dbReference type="EMBL" id="BPQG01000033">
    <property type="protein sequence ID" value="GJD44462.1"/>
    <property type="molecule type" value="Genomic_DNA"/>
</dbReference>
<accession>A0ABQ4QH54</accession>
<evidence type="ECO:0000313" key="3">
    <source>
        <dbReference type="EMBL" id="GJD44462.1"/>
    </source>
</evidence>
<organism evidence="3 4">
    <name type="scientific">Methylobacterium cerastii</name>
    <dbReference type="NCBI Taxonomy" id="932741"/>
    <lineage>
        <taxon>Bacteria</taxon>
        <taxon>Pseudomonadati</taxon>
        <taxon>Pseudomonadota</taxon>
        <taxon>Alphaproteobacteria</taxon>
        <taxon>Hyphomicrobiales</taxon>
        <taxon>Methylobacteriaceae</taxon>
        <taxon>Methylobacterium</taxon>
    </lineage>
</organism>
<dbReference type="InterPro" id="IPR012495">
    <property type="entry name" value="TadE-like_dom"/>
</dbReference>
<sequence>MARGPTILARRFRDDGRGVSIVEFAIVLPILLMLMLGGLQVITYVNATRKVELVAHSIGQMISQTTPPQGSTIATVNATDLHFSYDAALVLFPYLLKDAPRQGLQWWQDITINYTGVAFTQKSTGCTDSADMSACYNANVVWTSTGTYGGNKRLCVTPLQPADNTAAASAGTLPRSVYGPGSLIVIDVVFTFKPTFGAKFFPASRVARSVYVQPRYASLVNYDTTNSDGIASKCPGY</sequence>